<dbReference type="GO" id="GO:0009425">
    <property type="term" value="C:bacterial-type flagellum basal body"/>
    <property type="evidence" value="ECO:0007669"/>
    <property type="project" value="UniProtKB-SubCell"/>
</dbReference>
<dbReference type="NCBIfam" id="TIGR03506">
    <property type="entry name" value="FlgEFG_subfam"/>
    <property type="match status" value="1"/>
</dbReference>
<dbReference type="InterPro" id="IPR037058">
    <property type="entry name" value="Falgellar_hook_FlgE_sf"/>
</dbReference>
<dbReference type="SUPFAM" id="SSF117143">
    <property type="entry name" value="Flagellar hook protein flgE"/>
    <property type="match status" value="1"/>
</dbReference>
<name>A0A0F5MQA8_9RICK</name>
<dbReference type="EMBL" id="JYHA01000007">
    <property type="protein sequence ID" value="KKB96881.1"/>
    <property type="molecule type" value="Genomic_DNA"/>
</dbReference>
<dbReference type="InterPro" id="IPR037925">
    <property type="entry name" value="FlgE/F/G-like"/>
</dbReference>
<dbReference type="Gene3D" id="2.60.98.20">
    <property type="entry name" value="Flagellar hook protein FlgE"/>
    <property type="match status" value="1"/>
</dbReference>
<dbReference type="InterPro" id="IPR020013">
    <property type="entry name" value="Flagellar_FlgE/F/G"/>
</dbReference>
<evidence type="ECO:0000256" key="4">
    <source>
        <dbReference type="RuleBase" id="RU362116"/>
    </source>
</evidence>
<dbReference type="GO" id="GO:0071978">
    <property type="term" value="P:bacterial-type flagellum-dependent swarming motility"/>
    <property type="evidence" value="ECO:0007669"/>
    <property type="project" value="TreeGrafter"/>
</dbReference>
<gene>
    <name evidence="6" type="primary">flgE</name>
    <name evidence="6" type="ORF">SZ25_00027</name>
</gene>
<comment type="subcellular location">
    <subcellularLocation>
        <location evidence="1 4">Bacterial flagellum basal body</location>
    </subcellularLocation>
</comment>
<evidence type="ECO:0000313" key="6">
    <source>
        <dbReference type="EMBL" id="KKB96881.1"/>
    </source>
</evidence>
<dbReference type="Proteomes" id="UP000033358">
    <property type="component" value="Unassembled WGS sequence"/>
</dbReference>
<keyword evidence="7" id="KW-1185">Reference proteome</keyword>
<dbReference type="AlphaFoldDB" id="A0A0F5MQA8"/>
<protein>
    <recommendedName>
        <fullName evidence="4">Flagellar hook protein FlgE</fullName>
    </recommendedName>
</protein>
<keyword evidence="6" id="KW-0969">Cilium</keyword>
<sequence>MSNYDLTEYFKNNIKRDFIKCIDNSAESSKLEIISSAKYCFNKELEATNKLLPTGLQGEIQNTHNSFDTAILGKGFFIVKDDYVPNKTYLTRKGDWVANRNGDLINSDGTKLLGYKLDYQGNQASQLSTVNLQNLPPLSVPTTEVALGLNLKSSHYILKGASQVISFDSSSSNYGNTEYDIISYENSLNHGDSITLASSTNTPYTYSYGGFLASENISSGILGASTATDRFNNAKEGWNFSITANYDTTTFTYEPNTPNTAAGQFNNLVSLADAINQTYGMSAKIDKSTNHLYFGPRDATQSWSISDNTGTFVHDLFNAKDKDHANIIIPAAANRFSTLAGLKNLISATNGLSTEEASPLGNTKLEFYTTDPFGTLAVSASAGSLSNNPTTASILSTLGLKEGVTSQRYDFTGLTGENIASGKVNAAYTVPIQMYDSLGTQHDFQVSFVKVANNKWAAEIYTHKSSDIISSNPYNQIASGLIEFNGDGTLKSITNSLVSTISINWANGANPSNVTFNWGTAGVEARAVGANNGGQLNGLSQADSPFNSNFISQDGNIIGFLSSANFDRNGHLVANFNNGESKPIYKIPIANVVAPTGLLHETNNVYEYKENLAGTLTLTTDCAGCIIPEALESLTW</sequence>
<dbReference type="Pfam" id="PF07559">
    <property type="entry name" value="FlgE_D2"/>
    <property type="match status" value="1"/>
</dbReference>
<evidence type="ECO:0000259" key="5">
    <source>
        <dbReference type="Pfam" id="PF07559"/>
    </source>
</evidence>
<comment type="function">
    <text evidence="4">A flexible structure which links the flagellar filament to the drive apparatus in the basal body.</text>
</comment>
<dbReference type="GO" id="GO:0005829">
    <property type="term" value="C:cytosol"/>
    <property type="evidence" value="ECO:0007669"/>
    <property type="project" value="TreeGrafter"/>
</dbReference>
<dbReference type="InterPro" id="IPR011491">
    <property type="entry name" value="FlgE_D2"/>
</dbReference>
<evidence type="ECO:0000256" key="2">
    <source>
        <dbReference type="ARBA" id="ARBA00009677"/>
    </source>
</evidence>
<organism evidence="6 7">
    <name type="scientific">Candidatus Arcanibacter lacustris</name>
    <dbReference type="NCBI Taxonomy" id="1607817"/>
    <lineage>
        <taxon>Bacteria</taxon>
        <taxon>Pseudomonadati</taxon>
        <taxon>Pseudomonadota</taxon>
        <taxon>Alphaproteobacteria</taxon>
        <taxon>Rickettsiales</taxon>
        <taxon>Candidatus Arcanibacter</taxon>
    </lineage>
</organism>
<comment type="similarity">
    <text evidence="2 4">Belongs to the flagella basal body rod proteins family.</text>
</comment>
<feature type="domain" description="Flagellar hook protein FlgE D2" evidence="5">
    <location>
        <begin position="427"/>
        <end position="555"/>
    </location>
</feature>
<evidence type="ECO:0000313" key="7">
    <source>
        <dbReference type="Proteomes" id="UP000033358"/>
    </source>
</evidence>
<keyword evidence="3 4" id="KW-0975">Bacterial flagellum</keyword>
<dbReference type="PANTHER" id="PTHR30435">
    <property type="entry name" value="FLAGELLAR PROTEIN"/>
    <property type="match status" value="1"/>
</dbReference>
<keyword evidence="6" id="KW-0966">Cell projection</keyword>
<reference evidence="6 7" key="1">
    <citation type="submission" date="2015-02" db="EMBL/GenBank/DDBJ databases">
        <title>Single cell genomics of a rare environmental alphaproteobacterium provides unique insights into Rickettsiaceae evolution.</title>
        <authorList>
            <person name="Martijn J."/>
            <person name="Schulz F."/>
            <person name="Zaremba-Niedzwiedzka K."/>
            <person name="Viklund J."/>
            <person name="Stepanauskas R."/>
            <person name="Andersson S.G.E."/>
            <person name="Horn M."/>
            <person name="Guy L."/>
            <person name="Ettema T.J.G."/>
        </authorList>
    </citation>
    <scope>NUCLEOTIDE SEQUENCE [LARGE SCALE GENOMIC DNA]</scope>
    <source>
        <strain evidence="6 7">SCGC AAA041-L04</strain>
    </source>
</reference>
<dbReference type="GO" id="GO:0009424">
    <property type="term" value="C:bacterial-type flagellum hook"/>
    <property type="evidence" value="ECO:0007669"/>
    <property type="project" value="TreeGrafter"/>
</dbReference>
<proteinExistence type="inferred from homology"/>
<dbReference type="PANTHER" id="PTHR30435:SF1">
    <property type="entry name" value="FLAGELLAR HOOK PROTEIN FLGE"/>
    <property type="match status" value="1"/>
</dbReference>
<evidence type="ECO:0000256" key="3">
    <source>
        <dbReference type="ARBA" id="ARBA00023143"/>
    </source>
</evidence>
<keyword evidence="6" id="KW-0282">Flagellum</keyword>
<accession>A0A0F5MQA8</accession>
<comment type="caution">
    <text evidence="6">The sequence shown here is derived from an EMBL/GenBank/DDBJ whole genome shotgun (WGS) entry which is preliminary data.</text>
</comment>
<evidence type="ECO:0000256" key="1">
    <source>
        <dbReference type="ARBA" id="ARBA00004117"/>
    </source>
</evidence>